<comment type="cofactor">
    <cofactor evidence="1">
        <name>heme</name>
        <dbReference type="ChEBI" id="CHEBI:30413"/>
    </cofactor>
</comment>
<dbReference type="PANTHER" id="PTHR46300:SF2">
    <property type="entry name" value="CYTOCHROME P450 MONOOXYGENASE ALNH-RELATED"/>
    <property type="match status" value="1"/>
</dbReference>
<dbReference type="AlphaFoldDB" id="A0AAD5UUS2"/>
<keyword evidence="6" id="KW-0812">Transmembrane</keyword>
<keyword evidence="7" id="KW-0479">Metal-binding</keyword>
<sequence length="328" mass="37903">MGATTAIVLSSSRAVHKLLHLRSANTSDRPSIHFNNITTGGLNLILSPYNSTWKSMRRVVKDMLTHDACMASLPIQRAEATQLMFDLLEAPQAYYTHIRRYTNSVILAIVFGIRCARYEGTIVDEFYEVQRLWADNLEPGALPPIDVVPLLRYLPERWASWKGLSREIRKRQRNLYFRLVDRSRRRIQEDRRNGCFMERVLDHQEQYKLSDEVLAYTGGTVLDAGSDTSAAFLQSFMFCLVASPEVQTRAHREINEVVGRDRSPRFEDFENLPYLDAIIKEVNVMTLHQDDMLIRFRSTDSDLLPQRGSLISPYRMKLLMVIQFQKAV</sequence>
<evidence type="ECO:0000256" key="3">
    <source>
        <dbReference type="ARBA" id="ARBA00005179"/>
    </source>
</evidence>
<comment type="caution">
    <text evidence="13">The sequence shown here is derived from an EMBL/GenBank/DDBJ whole genome shotgun (WGS) entry which is preliminary data.</text>
</comment>
<dbReference type="InterPro" id="IPR036396">
    <property type="entry name" value="Cyt_P450_sf"/>
</dbReference>
<dbReference type="GO" id="GO:0020037">
    <property type="term" value="F:heme binding"/>
    <property type="evidence" value="ECO:0007669"/>
    <property type="project" value="InterPro"/>
</dbReference>
<dbReference type="InterPro" id="IPR001128">
    <property type="entry name" value="Cyt_P450"/>
</dbReference>
<reference evidence="13" key="1">
    <citation type="submission" date="2022-07" db="EMBL/GenBank/DDBJ databases">
        <title>Genome Sequence of Physisporinus lineatus.</title>
        <authorList>
            <person name="Buettner E."/>
        </authorList>
    </citation>
    <scope>NUCLEOTIDE SEQUENCE</scope>
    <source>
        <strain evidence="13">VT162</strain>
    </source>
</reference>
<keyword evidence="10" id="KW-0408">Iron</keyword>
<dbReference type="GO" id="GO:0016705">
    <property type="term" value="F:oxidoreductase activity, acting on paired donors, with incorporation or reduction of molecular oxygen"/>
    <property type="evidence" value="ECO:0007669"/>
    <property type="project" value="InterPro"/>
</dbReference>
<keyword evidence="12" id="KW-0472">Membrane</keyword>
<evidence type="ECO:0000313" key="13">
    <source>
        <dbReference type="EMBL" id="KAJ3478329.1"/>
    </source>
</evidence>
<dbReference type="Proteomes" id="UP001212997">
    <property type="component" value="Unassembled WGS sequence"/>
</dbReference>
<comment type="pathway">
    <text evidence="3">Secondary metabolite biosynthesis.</text>
</comment>
<proteinExistence type="inferred from homology"/>
<evidence type="ECO:0000256" key="9">
    <source>
        <dbReference type="ARBA" id="ARBA00023002"/>
    </source>
</evidence>
<evidence type="ECO:0000256" key="1">
    <source>
        <dbReference type="ARBA" id="ARBA00001971"/>
    </source>
</evidence>
<dbReference type="InterPro" id="IPR002401">
    <property type="entry name" value="Cyt_P450_E_grp-I"/>
</dbReference>
<evidence type="ECO:0000256" key="6">
    <source>
        <dbReference type="ARBA" id="ARBA00022692"/>
    </source>
</evidence>
<keyword evidence="8" id="KW-1133">Transmembrane helix</keyword>
<dbReference type="Pfam" id="PF00067">
    <property type="entry name" value="p450"/>
    <property type="match status" value="1"/>
</dbReference>
<dbReference type="InterPro" id="IPR050364">
    <property type="entry name" value="Cytochrome_P450_fung"/>
</dbReference>
<protein>
    <recommendedName>
        <fullName evidence="15">Cytochrome P450</fullName>
    </recommendedName>
</protein>
<keyword evidence="11" id="KW-0503">Monooxygenase</keyword>
<keyword evidence="9" id="KW-0560">Oxidoreductase</keyword>
<keyword evidence="14" id="KW-1185">Reference proteome</keyword>
<evidence type="ECO:0000256" key="11">
    <source>
        <dbReference type="ARBA" id="ARBA00023033"/>
    </source>
</evidence>
<evidence type="ECO:0000256" key="2">
    <source>
        <dbReference type="ARBA" id="ARBA00004370"/>
    </source>
</evidence>
<dbReference type="EMBL" id="JANAWD010000520">
    <property type="protein sequence ID" value="KAJ3478329.1"/>
    <property type="molecule type" value="Genomic_DNA"/>
</dbReference>
<comment type="subcellular location">
    <subcellularLocation>
        <location evidence="2">Membrane</location>
    </subcellularLocation>
</comment>
<evidence type="ECO:0000256" key="4">
    <source>
        <dbReference type="ARBA" id="ARBA00010617"/>
    </source>
</evidence>
<evidence type="ECO:0000313" key="14">
    <source>
        <dbReference type="Proteomes" id="UP001212997"/>
    </source>
</evidence>
<evidence type="ECO:0000256" key="10">
    <source>
        <dbReference type="ARBA" id="ARBA00023004"/>
    </source>
</evidence>
<dbReference type="GO" id="GO:0005506">
    <property type="term" value="F:iron ion binding"/>
    <property type="evidence" value="ECO:0007669"/>
    <property type="project" value="InterPro"/>
</dbReference>
<accession>A0AAD5UUS2</accession>
<keyword evidence="5" id="KW-0349">Heme</keyword>
<dbReference type="PRINTS" id="PR00463">
    <property type="entry name" value="EP450I"/>
</dbReference>
<evidence type="ECO:0000256" key="7">
    <source>
        <dbReference type="ARBA" id="ARBA00022723"/>
    </source>
</evidence>
<organism evidence="13 14">
    <name type="scientific">Meripilus lineatus</name>
    <dbReference type="NCBI Taxonomy" id="2056292"/>
    <lineage>
        <taxon>Eukaryota</taxon>
        <taxon>Fungi</taxon>
        <taxon>Dikarya</taxon>
        <taxon>Basidiomycota</taxon>
        <taxon>Agaricomycotina</taxon>
        <taxon>Agaricomycetes</taxon>
        <taxon>Polyporales</taxon>
        <taxon>Meripilaceae</taxon>
        <taxon>Meripilus</taxon>
    </lineage>
</organism>
<dbReference type="Gene3D" id="1.10.630.10">
    <property type="entry name" value="Cytochrome P450"/>
    <property type="match status" value="1"/>
</dbReference>
<dbReference type="SUPFAM" id="SSF48264">
    <property type="entry name" value="Cytochrome P450"/>
    <property type="match status" value="1"/>
</dbReference>
<dbReference type="GO" id="GO:0016020">
    <property type="term" value="C:membrane"/>
    <property type="evidence" value="ECO:0007669"/>
    <property type="project" value="UniProtKB-SubCell"/>
</dbReference>
<dbReference type="PANTHER" id="PTHR46300">
    <property type="entry name" value="P450, PUTATIVE (EUROFUNG)-RELATED-RELATED"/>
    <property type="match status" value="1"/>
</dbReference>
<dbReference type="GO" id="GO:0004497">
    <property type="term" value="F:monooxygenase activity"/>
    <property type="evidence" value="ECO:0007669"/>
    <property type="project" value="UniProtKB-KW"/>
</dbReference>
<comment type="similarity">
    <text evidence="4">Belongs to the cytochrome P450 family.</text>
</comment>
<evidence type="ECO:0008006" key="15">
    <source>
        <dbReference type="Google" id="ProtNLM"/>
    </source>
</evidence>
<evidence type="ECO:0000256" key="12">
    <source>
        <dbReference type="ARBA" id="ARBA00023136"/>
    </source>
</evidence>
<evidence type="ECO:0000256" key="5">
    <source>
        <dbReference type="ARBA" id="ARBA00022617"/>
    </source>
</evidence>
<name>A0AAD5UUS2_9APHY</name>
<evidence type="ECO:0000256" key="8">
    <source>
        <dbReference type="ARBA" id="ARBA00022989"/>
    </source>
</evidence>
<gene>
    <name evidence="13" type="ORF">NLI96_g9832</name>
</gene>